<feature type="binding site" evidence="3">
    <location>
        <position position="98"/>
    </location>
    <ligand>
        <name>substrate</name>
    </ligand>
</feature>
<dbReference type="Pfam" id="PF08450">
    <property type="entry name" value="SGL"/>
    <property type="match status" value="1"/>
</dbReference>
<sequence>MSVSVFIDVACKTGESPVYDAKTKRFYFVDIPNQLLFSYDLATEALKPYTLPSAITSIALTDAPDLLRVTAEHGFGTFDLKEGHLSLEHQLSMPDSDRMNDGKLDPTGQYVAGSINEEDGKTAGLFRLRHDGSIDVLHEDLTNSNGLVWSEDGKTLYHIDTPTKKVYAFDYAPDAPLSNKRVAVDLEEEEGFPDGMTKDAEGHAWIAHYAGSCITRWNLATGEKLDHVDFPVSNPTCPIFYEDRLLVTTAADGDDAPHAGAVFAVTFE</sequence>
<proteinExistence type="inferred from homology"/>
<dbReference type="GO" id="GO:0019853">
    <property type="term" value="P:L-ascorbic acid biosynthetic process"/>
    <property type="evidence" value="ECO:0007669"/>
    <property type="project" value="TreeGrafter"/>
</dbReference>
<dbReference type="AlphaFoldDB" id="A0A0V8GIM4"/>
<dbReference type="OrthoDB" id="2633250at2"/>
<gene>
    <name evidence="5" type="ORF">AS033_01250</name>
</gene>
<protein>
    <submittedName>
        <fullName evidence="5">Gluconolaconase</fullName>
    </submittedName>
</protein>
<dbReference type="GO" id="GO:0005509">
    <property type="term" value="F:calcium ion binding"/>
    <property type="evidence" value="ECO:0007669"/>
    <property type="project" value="TreeGrafter"/>
</dbReference>
<organism evidence="5 6">
    <name type="scientific">Exiguobacterium indicum</name>
    <dbReference type="NCBI Taxonomy" id="296995"/>
    <lineage>
        <taxon>Bacteria</taxon>
        <taxon>Bacillati</taxon>
        <taxon>Bacillota</taxon>
        <taxon>Bacilli</taxon>
        <taxon>Bacillales</taxon>
        <taxon>Bacillales Family XII. Incertae Sedis</taxon>
        <taxon>Exiguobacterium</taxon>
    </lineage>
</organism>
<dbReference type="InterPro" id="IPR013658">
    <property type="entry name" value="SGL"/>
</dbReference>
<comment type="caution">
    <text evidence="5">The sequence shown here is derived from an EMBL/GenBank/DDBJ whole genome shotgun (WGS) entry which is preliminary data.</text>
</comment>
<feature type="binding site" evidence="3">
    <location>
        <position position="118"/>
    </location>
    <ligand>
        <name>substrate</name>
    </ligand>
</feature>
<feature type="binding site" evidence="3">
    <location>
        <position position="145"/>
    </location>
    <ligand>
        <name>a divalent metal cation</name>
        <dbReference type="ChEBI" id="CHEBI:60240"/>
    </ligand>
</feature>
<feature type="binding site" evidence="3">
    <location>
        <position position="100"/>
    </location>
    <ligand>
        <name>substrate</name>
    </ligand>
</feature>
<evidence type="ECO:0000256" key="3">
    <source>
        <dbReference type="PIRSR" id="PIRSR605511-2"/>
    </source>
</evidence>
<dbReference type="Gene3D" id="2.120.10.30">
    <property type="entry name" value="TolB, C-terminal domain"/>
    <property type="match status" value="1"/>
</dbReference>
<dbReference type="Proteomes" id="UP000053797">
    <property type="component" value="Unassembled WGS sequence"/>
</dbReference>
<feature type="active site" description="Proton donor/acceptor" evidence="2">
    <location>
        <position position="194"/>
    </location>
</feature>
<dbReference type="EMBL" id="LNQL01000001">
    <property type="protein sequence ID" value="KSU50026.1"/>
    <property type="molecule type" value="Genomic_DNA"/>
</dbReference>
<feature type="binding site" evidence="3">
    <location>
        <position position="194"/>
    </location>
    <ligand>
        <name>a divalent metal cation</name>
        <dbReference type="ChEBI" id="CHEBI:60240"/>
    </ligand>
</feature>
<feature type="domain" description="SMP-30/Gluconolactonase/LRE-like region" evidence="4">
    <location>
        <begin position="14"/>
        <end position="250"/>
    </location>
</feature>
<accession>A0A0V8GIM4</accession>
<dbReference type="PANTHER" id="PTHR10907:SF47">
    <property type="entry name" value="REGUCALCIN"/>
    <property type="match status" value="1"/>
</dbReference>
<name>A0A0V8GIM4_9BACL</name>
<evidence type="ECO:0000256" key="1">
    <source>
        <dbReference type="ARBA" id="ARBA00008853"/>
    </source>
</evidence>
<dbReference type="RefSeq" id="WP_058264626.1">
    <property type="nucleotide sequence ID" value="NZ_FMYN01000001.1"/>
</dbReference>
<evidence type="ECO:0000256" key="2">
    <source>
        <dbReference type="PIRSR" id="PIRSR605511-1"/>
    </source>
</evidence>
<keyword evidence="3" id="KW-0479">Metal-binding</keyword>
<dbReference type="GO" id="GO:0004341">
    <property type="term" value="F:gluconolactonase activity"/>
    <property type="evidence" value="ECO:0007669"/>
    <property type="project" value="TreeGrafter"/>
</dbReference>
<evidence type="ECO:0000313" key="5">
    <source>
        <dbReference type="EMBL" id="KSU50026.1"/>
    </source>
</evidence>
<evidence type="ECO:0000313" key="6">
    <source>
        <dbReference type="Proteomes" id="UP000053797"/>
    </source>
</evidence>
<evidence type="ECO:0000259" key="4">
    <source>
        <dbReference type="Pfam" id="PF08450"/>
    </source>
</evidence>
<dbReference type="InterPro" id="IPR011042">
    <property type="entry name" value="6-blade_b-propeller_TolB-like"/>
</dbReference>
<feature type="binding site" evidence="3">
    <location>
        <position position="15"/>
    </location>
    <ligand>
        <name>a divalent metal cation</name>
        <dbReference type="ChEBI" id="CHEBI:60240"/>
    </ligand>
</feature>
<comment type="similarity">
    <text evidence="1">Belongs to the SMP-30/CGR1 family.</text>
</comment>
<dbReference type="InterPro" id="IPR005511">
    <property type="entry name" value="SMP-30"/>
</dbReference>
<dbReference type="PANTHER" id="PTHR10907">
    <property type="entry name" value="REGUCALCIN"/>
    <property type="match status" value="1"/>
</dbReference>
<reference evidence="5 6" key="1">
    <citation type="journal article" date="2015" name="Int. J. Syst. Evol. Microbiol.">
        <title>Exiguobacterium enclense sp. nov., isolated from sediment.</title>
        <authorList>
            <person name="Dastager S.G."/>
            <person name="Mawlankar R."/>
            <person name="Sonalkar V.V."/>
            <person name="Thorat M.N."/>
            <person name="Mual P."/>
            <person name="Verma A."/>
            <person name="Krishnamurthi S."/>
            <person name="Tang S.K."/>
            <person name="Li W.J."/>
        </authorList>
    </citation>
    <scope>NUCLEOTIDE SEQUENCE [LARGE SCALE GENOMIC DNA]</scope>
    <source>
        <strain evidence="5 6">NIO-1109</strain>
    </source>
</reference>
<keyword evidence="3" id="KW-0862">Zinc</keyword>
<dbReference type="PRINTS" id="PR01790">
    <property type="entry name" value="SMP30FAMILY"/>
</dbReference>
<comment type="cofactor">
    <cofactor evidence="3">
        <name>Zn(2+)</name>
        <dbReference type="ChEBI" id="CHEBI:29105"/>
    </cofactor>
    <text evidence="3">Binds 1 divalent metal cation per subunit.</text>
</comment>
<dbReference type="SUPFAM" id="SSF63829">
    <property type="entry name" value="Calcium-dependent phosphotriesterase"/>
    <property type="match status" value="1"/>
</dbReference>